<gene>
    <name evidence="3" type="ORF">CTHT_0073940</name>
</gene>
<dbReference type="EMBL" id="GL988048">
    <property type="protein sequence ID" value="EGS17066.1"/>
    <property type="molecule type" value="Genomic_DNA"/>
</dbReference>
<evidence type="ECO:0008006" key="5">
    <source>
        <dbReference type="Google" id="ProtNLM"/>
    </source>
</evidence>
<feature type="transmembrane region" description="Helical" evidence="2">
    <location>
        <begin position="129"/>
        <end position="146"/>
    </location>
</feature>
<dbReference type="OrthoDB" id="3142841at2759"/>
<keyword evidence="2" id="KW-1133">Transmembrane helix</keyword>
<dbReference type="AlphaFoldDB" id="G0SHZ6"/>
<keyword evidence="4" id="KW-1185">Reference proteome</keyword>
<dbReference type="eggNOG" id="ENOG502QWJ3">
    <property type="taxonomic scope" value="Eukaryota"/>
</dbReference>
<dbReference type="PANTHER" id="PTHR33927">
    <property type="entry name" value="TRANSMEMBRANE PROTEIN"/>
    <property type="match status" value="1"/>
</dbReference>
<accession>G0SHZ6</accession>
<dbReference type="InterPro" id="IPR052979">
    <property type="entry name" value="Adenylate-forming_domain"/>
</dbReference>
<feature type="transmembrane region" description="Helical" evidence="2">
    <location>
        <begin position="205"/>
        <end position="226"/>
    </location>
</feature>
<dbReference type="HOGENOM" id="CLU_005562_3_0_1"/>
<proteinExistence type="predicted"/>
<feature type="transmembrane region" description="Helical" evidence="2">
    <location>
        <begin position="158"/>
        <end position="184"/>
    </location>
</feature>
<evidence type="ECO:0000313" key="3">
    <source>
        <dbReference type="EMBL" id="EGS17066.1"/>
    </source>
</evidence>
<dbReference type="GO" id="GO:0005886">
    <property type="term" value="C:plasma membrane"/>
    <property type="evidence" value="ECO:0007669"/>
    <property type="project" value="TreeGrafter"/>
</dbReference>
<feature type="region of interest" description="Disordered" evidence="1">
    <location>
        <begin position="1"/>
        <end position="20"/>
    </location>
</feature>
<reference evidence="3 4" key="1">
    <citation type="journal article" date="2011" name="Cell">
        <title>Insight into structure and assembly of the nuclear pore complex by utilizing the genome of a eukaryotic thermophile.</title>
        <authorList>
            <person name="Amlacher S."/>
            <person name="Sarges P."/>
            <person name="Flemming D."/>
            <person name="van Noort V."/>
            <person name="Kunze R."/>
            <person name="Devos D.P."/>
            <person name="Arumugam M."/>
            <person name="Bork P."/>
            <person name="Hurt E."/>
        </authorList>
    </citation>
    <scope>NUCLEOTIDE SEQUENCE [LARGE SCALE GENOMIC DNA]</scope>
    <source>
        <strain evidence="4">DSM 1495 / CBS 144.50 / IMI 039719</strain>
    </source>
</reference>
<dbReference type="Proteomes" id="UP000008066">
    <property type="component" value="Unassembled WGS sequence"/>
</dbReference>
<dbReference type="GO" id="GO:0048315">
    <property type="term" value="P:conidium formation"/>
    <property type="evidence" value="ECO:0007669"/>
    <property type="project" value="TreeGrafter"/>
</dbReference>
<dbReference type="RefSeq" id="XP_006697648.1">
    <property type="nucleotide sequence ID" value="XM_006697585.1"/>
</dbReference>
<feature type="compositionally biased region" description="Low complexity" evidence="1">
    <location>
        <begin position="53"/>
        <end position="79"/>
    </location>
</feature>
<feature type="transmembrane region" description="Helical" evidence="2">
    <location>
        <begin position="238"/>
        <end position="261"/>
    </location>
</feature>
<dbReference type="GO" id="GO:0043935">
    <property type="term" value="P:sexual sporulation resulting in formation of a cellular spore"/>
    <property type="evidence" value="ECO:0007669"/>
    <property type="project" value="TreeGrafter"/>
</dbReference>
<feature type="transmembrane region" description="Helical" evidence="2">
    <location>
        <begin position="273"/>
        <end position="290"/>
    </location>
</feature>
<dbReference type="PANTHER" id="PTHR33927:SF3">
    <property type="entry name" value="INTEGRAL MEMBRANE PROTEIN TMPA"/>
    <property type="match status" value="1"/>
</dbReference>
<dbReference type="KEGG" id="cthr:CTHT_0073940"/>
<evidence type="ECO:0000256" key="2">
    <source>
        <dbReference type="SAM" id="Phobius"/>
    </source>
</evidence>
<evidence type="ECO:0000256" key="1">
    <source>
        <dbReference type="SAM" id="MobiDB-lite"/>
    </source>
</evidence>
<protein>
    <recommendedName>
        <fullName evidence="5">Integral membrane protein TmpA</fullName>
    </recommendedName>
</protein>
<keyword evidence="2" id="KW-0472">Membrane</keyword>
<name>G0SHZ6_CHATD</name>
<dbReference type="GeneID" id="18261432"/>
<feature type="region of interest" description="Disordered" evidence="1">
    <location>
        <begin position="32"/>
        <end position="80"/>
    </location>
</feature>
<keyword evidence="2" id="KW-0812">Transmembrane</keyword>
<feature type="compositionally biased region" description="Polar residues" evidence="1">
    <location>
        <begin position="1"/>
        <end position="11"/>
    </location>
</feature>
<feature type="transmembrane region" description="Helical" evidence="2">
    <location>
        <begin position="302"/>
        <end position="324"/>
    </location>
</feature>
<evidence type="ECO:0000313" key="4">
    <source>
        <dbReference type="Proteomes" id="UP000008066"/>
    </source>
</evidence>
<sequence length="534" mass="59168">MAATMAVQQQAEDTRPRQLVVDTRMEVQYAETVSSASSTASSICDGSEGGHESASSASSVADDDSTCPSPISPTSPTSTVFTIEKENQSTGSPFSSSPDLEAQLNEVDSFSQKRLGFLRYTALNVYRRLFSIAFIGNVIAFIVLAIKGTTTLDLVNASAINLAVCGLCRQPLVINALFLTFGALPRSTPMRLRGLACKVFHFGGVHSGTGVASCLWYIGFAALYTYEFRPSKFALPALVLIWMVLALLLAIIFVAYPTFRIRRHDYFELTHRFANWLILVIFWALLFLLACDQQLPLDTFLINLPAFWILIILTCATIHPWLLLRRVPVVAEPLSDHAIRLHFTHTTIRFGQGISVARHPLRDWHSFASFTDQFDSPDTKFSVLVSKAGDWTKDCIANPPKCLWKRGVPTYGFGYVFRMFERIIVVTTGSGIGPCLSFLEDEKRPAMRVVWQTKSPLKTYGSRTLDLAKKLDEKPVVIDTSVSGRVDMLPIVLKLYKEFDAQAVCVISNMPVTKGLVYALETRGIAAYGPIFDS</sequence>
<dbReference type="OMA" id="THRFTSW"/>
<dbReference type="GO" id="GO:0075306">
    <property type="term" value="P:regulation of conidium formation"/>
    <property type="evidence" value="ECO:0007669"/>
    <property type="project" value="TreeGrafter"/>
</dbReference>
<organism evidence="4">
    <name type="scientific">Chaetomium thermophilum (strain DSM 1495 / CBS 144.50 / IMI 039719)</name>
    <name type="common">Thermochaetoides thermophila</name>
    <dbReference type="NCBI Taxonomy" id="759272"/>
    <lineage>
        <taxon>Eukaryota</taxon>
        <taxon>Fungi</taxon>
        <taxon>Dikarya</taxon>
        <taxon>Ascomycota</taxon>
        <taxon>Pezizomycotina</taxon>
        <taxon>Sordariomycetes</taxon>
        <taxon>Sordariomycetidae</taxon>
        <taxon>Sordariales</taxon>
        <taxon>Chaetomiaceae</taxon>
        <taxon>Thermochaetoides</taxon>
    </lineage>
</organism>